<dbReference type="Pfam" id="PF12441">
    <property type="entry name" value="CopG_antitoxin"/>
    <property type="match status" value="1"/>
</dbReference>
<dbReference type="AlphaFoldDB" id="A0A0F9WQV1"/>
<gene>
    <name evidence="1" type="ORF">LCGC14_0247070</name>
</gene>
<dbReference type="EMBL" id="LAZR01000127">
    <property type="protein sequence ID" value="KKN88596.1"/>
    <property type="molecule type" value="Genomic_DNA"/>
</dbReference>
<protein>
    <submittedName>
        <fullName evidence="1">Uncharacterized protein</fullName>
    </submittedName>
</protein>
<name>A0A0F9WQV1_9ZZZZ</name>
<proteinExistence type="predicted"/>
<sequence length="87" mass="10026">MSKKTLPVLLSDEEAEHFVDTADLSEYDLSGGHKIQFEFENKTARVNMRLPESQLALVKAEAKKRGLPYQRFIRELIDRGLHDLKVL</sequence>
<accession>A0A0F9WQV1</accession>
<comment type="caution">
    <text evidence="1">The sequence shown here is derived from an EMBL/GenBank/DDBJ whole genome shotgun (WGS) entry which is preliminary data.</text>
</comment>
<dbReference type="InterPro" id="IPR022148">
    <property type="entry name" value="CopG_antitoxin"/>
</dbReference>
<organism evidence="1">
    <name type="scientific">marine sediment metagenome</name>
    <dbReference type="NCBI Taxonomy" id="412755"/>
    <lineage>
        <taxon>unclassified sequences</taxon>
        <taxon>metagenomes</taxon>
        <taxon>ecological metagenomes</taxon>
    </lineage>
</organism>
<reference evidence="1" key="1">
    <citation type="journal article" date="2015" name="Nature">
        <title>Complex archaea that bridge the gap between prokaryotes and eukaryotes.</title>
        <authorList>
            <person name="Spang A."/>
            <person name="Saw J.H."/>
            <person name="Jorgensen S.L."/>
            <person name="Zaremba-Niedzwiedzka K."/>
            <person name="Martijn J."/>
            <person name="Lind A.E."/>
            <person name="van Eijk R."/>
            <person name="Schleper C."/>
            <person name="Guy L."/>
            <person name="Ettema T.J."/>
        </authorList>
    </citation>
    <scope>NUCLEOTIDE SEQUENCE</scope>
</reference>
<evidence type="ECO:0000313" key="1">
    <source>
        <dbReference type="EMBL" id="KKN88596.1"/>
    </source>
</evidence>